<gene>
    <name evidence="1" type="ORF">GMARGA_LOCUS41817</name>
</gene>
<comment type="caution">
    <text evidence="1">The sequence shown here is derived from an EMBL/GenBank/DDBJ whole genome shotgun (WGS) entry which is preliminary data.</text>
</comment>
<name>A0ABN7XDS9_GIGMA</name>
<dbReference type="EMBL" id="CAJVQB010118617">
    <property type="protein sequence ID" value="CAG8852996.1"/>
    <property type="molecule type" value="Genomic_DNA"/>
</dbReference>
<sequence>QWSEFSECCSNLFIQHNIPLLTDTQENINTTWYKIQLFILELVAKSLITKFYPQTN</sequence>
<reference evidence="1 2" key="1">
    <citation type="submission" date="2021-06" db="EMBL/GenBank/DDBJ databases">
        <authorList>
            <person name="Kallberg Y."/>
            <person name="Tangrot J."/>
            <person name="Rosling A."/>
        </authorList>
    </citation>
    <scope>NUCLEOTIDE SEQUENCE [LARGE SCALE GENOMIC DNA]</scope>
    <source>
        <strain evidence="1 2">120-4 pot B 10/14</strain>
    </source>
</reference>
<feature type="non-terminal residue" evidence="1">
    <location>
        <position position="56"/>
    </location>
</feature>
<proteinExistence type="predicted"/>
<dbReference type="Proteomes" id="UP000789901">
    <property type="component" value="Unassembled WGS sequence"/>
</dbReference>
<feature type="non-terminal residue" evidence="1">
    <location>
        <position position="1"/>
    </location>
</feature>
<keyword evidence="2" id="KW-1185">Reference proteome</keyword>
<accession>A0ABN7XDS9</accession>
<organism evidence="1 2">
    <name type="scientific">Gigaspora margarita</name>
    <dbReference type="NCBI Taxonomy" id="4874"/>
    <lineage>
        <taxon>Eukaryota</taxon>
        <taxon>Fungi</taxon>
        <taxon>Fungi incertae sedis</taxon>
        <taxon>Mucoromycota</taxon>
        <taxon>Glomeromycotina</taxon>
        <taxon>Glomeromycetes</taxon>
        <taxon>Diversisporales</taxon>
        <taxon>Gigasporaceae</taxon>
        <taxon>Gigaspora</taxon>
    </lineage>
</organism>
<protein>
    <submittedName>
        <fullName evidence="1">43601_t:CDS:1</fullName>
    </submittedName>
</protein>
<evidence type="ECO:0000313" key="2">
    <source>
        <dbReference type="Proteomes" id="UP000789901"/>
    </source>
</evidence>
<evidence type="ECO:0000313" key="1">
    <source>
        <dbReference type="EMBL" id="CAG8852996.1"/>
    </source>
</evidence>